<feature type="transmembrane region" description="Helical" evidence="5">
    <location>
        <begin position="136"/>
        <end position="160"/>
    </location>
</feature>
<dbReference type="GO" id="GO:0016020">
    <property type="term" value="C:membrane"/>
    <property type="evidence" value="ECO:0007669"/>
    <property type="project" value="UniProtKB-SubCell"/>
</dbReference>
<evidence type="ECO:0000256" key="3">
    <source>
        <dbReference type="ARBA" id="ARBA00022989"/>
    </source>
</evidence>
<dbReference type="eggNOG" id="ENOG502ZAYA">
    <property type="taxonomic scope" value="Bacteria"/>
</dbReference>
<evidence type="ECO:0000313" key="8">
    <source>
        <dbReference type="Proteomes" id="UP000029462"/>
    </source>
</evidence>
<feature type="transmembrane region" description="Helical" evidence="5">
    <location>
        <begin position="408"/>
        <end position="424"/>
    </location>
</feature>
<feature type="transmembrane region" description="Helical" evidence="5">
    <location>
        <begin position="260"/>
        <end position="278"/>
    </location>
</feature>
<feature type="transmembrane region" description="Helical" evidence="5">
    <location>
        <begin position="15"/>
        <end position="33"/>
    </location>
</feature>
<comment type="subcellular location">
    <subcellularLocation>
        <location evidence="1">Membrane</location>
        <topology evidence="1">Multi-pass membrane protein</topology>
    </subcellularLocation>
</comment>
<feature type="transmembrane region" description="Helical" evidence="5">
    <location>
        <begin position="230"/>
        <end position="248"/>
    </location>
</feature>
<evidence type="ECO:0000256" key="1">
    <source>
        <dbReference type="ARBA" id="ARBA00004141"/>
    </source>
</evidence>
<sequence>MIAVQSLAKLSAKKVTTSLLLFCFCVLCFVWPIENSNLPANRNLFIYVGLAMTLFLYFKKQGMPLEHNVKTRMPIYILAGLLIFTLLNGLLVAPDLKQMFRSWQGQYLRAGLLFFIGLLIYSFTASCFRGLSKTRFLSLVVLCSLGVIFIHVIQTAFMYLRNGYIDWGITWIVRTRTEMSFQINFICGILFAELLSRLFLHRKFLIFKTSLLLFFIAVCFVATALVNTRWGTIGLIGSTISICAFIAAKMLNRSNRKKMLLTGAAVALMVVAVGYSSWTQDPRWQSLHQDAISGWNLSVDNRCYDGSKGEALHDSTGRLLDESNACRSTFFHQGWKLVFENPFGTGPRKDAFLVLLQKTYHNPTIEQENSHYGVIDFALQNGFLGLAGWLCFVISLIVAGWDAFSKKLVMPGLFLSLMAVSFLFRSSVDNMLRDHFLEQFMAFTGLMIGLIVTKDKNSVPGSAS</sequence>
<proteinExistence type="predicted"/>
<accession>A0A090V3I8</accession>
<dbReference type="Proteomes" id="UP000029462">
    <property type="component" value="Unassembled WGS sequence"/>
</dbReference>
<evidence type="ECO:0000313" key="7">
    <source>
        <dbReference type="EMBL" id="GAL59440.1"/>
    </source>
</evidence>
<dbReference type="STRING" id="1115515.EV102420_18_00180"/>
<feature type="transmembrane region" description="Helical" evidence="5">
    <location>
        <begin position="382"/>
        <end position="401"/>
    </location>
</feature>
<gene>
    <name evidence="7" type="ORF">EV102420_18_00180</name>
</gene>
<dbReference type="OrthoDB" id="6598926at2"/>
<feature type="domain" description="O-antigen ligase-related" evidence="6">
    <location>
        <begin position="215"/>
        <end position="390"/>
    </location>
</feature>
<feature type="transmembrane region" description="Helical" evidence="5">
    <location>
        <begin position="436"/>
        <end position="453"/>
    </location>
</feature>
<organism evidence="7 8">
    <name type="scientific">Pseudescherichia vulneris NBRC 102420</name>
    <dbReference type="NCBI Taxonomy" id="1115515"/>
    <lineage>
        <taxon>Bacteria</taxon>
        <taxon>Pseudomonadati</taxon>
        <taxon>Pseudomonadota</taxon>
        <taxon>Gammaproteobacteria</taxon>
        <taxon>Enterobacterales</taxon>
        <taxon>Enterobacteriaceae</taxon>
        <taxon>Pseudescherichia</taxon>
    </lineage>
</organism>
<feature type="transmembrane region" description="Helical" evidence="5">
    <location>
        <begin position="74"/>
        <end position="94"/>
    </location>
</feature>
<dbReference type="AlphaFoldDB" id="A0A090V3I8"/>
<comment type="caution">
    <text evidence="7">The sequence shown here is derived from an EMBL/GenBank/DDBJ whole genome shotgun (WGS) entry which is preliminary data.</text>
</comment>
<dbReference type="EMBL" id="BBMZ01000018">
    <property type="protein sequence ID" value="GAL59440.1"/>
    <property type="molecule type" value="Genomic_DNA"/>
</dbReference>
<name>A0A090V3I8_PSEVU</name>
<dbReference type="InterPro" id="IPR007016">
    <property type="entry name" value="O-antigen_ligase-rel_domated"/>
</dbReference>
<keyword evidence="3 5" id="KW-1133">Transmembrane helix</keyword>
<feature type="transmembrane region" description="Helical" evidence="5">
    <location>
        <begin position="106"/>
        <end position="124"/>
    </location>
</feature>
<feature type="transmembrane region" description="Helical" evidence="5">
    <location>
        <begin position="39"/>
        <end position="58"/>
    </location>
</feature>
<dbReference type="Pfam" id="PF04932">
    <property type="entry name" value="Wzy_C"/>
    <property type="match status" value="1"/>
</dbReference>
<evidence type="ECO:0000256" key="2">
    <source>
        <dbReference type="ARBA" id="ARBA00022692"/>
    </source>
</evidence>
<keyword evidence="8" id="KW-1185">Reference proteome</keyword>
<keyword evidence="4 5" id="KW-0472">Membrane</keyword>
<keyword evidence="2 5" id="KW-0812">Transmembrane</keyword>
<protein>
    <recommendedName>
        <fullName evidence="6">O-antigen ligase-related domain-containing protein</fullName>
    </recommendedName>
</protein>
<feature type="transmembrane region" description="Helical" evidence="5">
    <location>
        <begin position="205"/>
        <end position="224"/>
    </location>
</feature>
<evidence type="ECO:0000256" key="5">
    <source>
        <dbReference type="SAM" id="Phobius"/>
    </source>
</evidence>
<feature type="transmembrane region" description="Helical" evidence="5">
    <location>
        <begin position="180"/>
        <end position="200"/>
    </location>
</feature>
<reference evidence="7 8" key="1">
    <citation type="submission" date="2014-09" db="EMBL/GenBank/DDBJ databases">
        <title>Whole genome shotgun sequence of Escherichia vulneris NBRC 102420.</title>
        <authorList>
            <person name="Yoshida Y."/>
            <person name="Hosoyama A."/>
            <person name="Tsuchikane K."/>
            <person name="Ohji S."/>
            <person name="Ichikawa N."/>
            <person name="Kimura A."/>
            <person name="Yamazoe A."/>
            <person name="Ezaki T."/>
            <person name="Fujita N."/>
        </authorList>
    </citation>
    <scope>NUCLEOTIDE SEQUENCE [LARGE SCALE GENOMIC DNA]</scope>
    <source>
        <strain evidence="7 8">NBRC 102420</strain>
    </source>
</reference>
<evidence type="ECO:0000259" key="6">
    <source>
        <dbReference type="Pfam" id="PF04932"/>
    </source>
</evidence>
<evidence type="ECO:0000256" key="4">
    <source>
        <dbReference type="ARBA" id="ARBA00023136"/>
    </source>
</evidence>
<dbReference type="RefSeq" id="WP_052512374.1">
    <property type="nucleotide sequence ID" value="NZ_BBMZ01000018.1"/>
</dbReference>